<dbReference type="PANTHER" id="PTHR15184">
    <property type="entry name" value="ATP SYNTHASE"/>
    <property type="match status" value="1"/>
</dbReference>
<keyword evidence="11" id="KW-0066">ATP synthesis</keyword>
<evidence type="ECO:0000256" key="5">
    <source>
        <dbReference type="ARBA" id="ARBA00022741"/>
    </source>
</evidence>
<dbReference type="PANTHER" id="PTHR15184:SF71">
    <property type="entry name" value="ATP SYNTHASE SUBUNIT BETA, MITOCHONDRIAL"/>
    <property type="match status" value="1"/>
</dbReference>
<evidence type="ECO:0000256" key="12">
    <source>
        <dbReference type="ARBA" id="ARBA00048383"/>
    </source>
</evidence>
<gene>
    <name evidence="14" type="ORF">VitviT2T_012925</name>
</gene>
<feature type="domain" description="ATPase F1/V1/A1 complex alpha/beta subunit N-terminal" evidence="13">
    <location>
        <begin position="2"/>
        <end position="65"/>
    </location>
</feature>
<evidence type="ECO:0000256" key="8">
    <source>
        <dbReference type="ARBA" id="ARBA00023065"/>
    </source>
</evidence>
<comment type="similarity">
    <text evidence="2">Belongs to the ATPase alpha/beta chains family.</text>
</comment>
<comment type="catalytic activity">
    <reaction evidence="12">
        <text>ATP + H2O + 4 H(+)(in) = ADP + phosphate + 5 H(+)(out)</text>
        <dbReference type="Rhea" id="RHEA:57720"/>
        <dbReference type="ChEBI" id="CHEBI:15377"/>
        <dbReference type="ChEBI" id="CHEBI:15378"/>
        <dbReference type="ChEBI" id="CHEBI:30616"/>
        <dbReference type="ChEBI" id="CHEBI:43474"/>
        <dbReference type="ChEBI" id="CHEBI:456216"/>
        <dbReference type="EC" id="7.1.2.2"/>
    </reaction>
</comment>
<keyword evidence="8" id="KW-0406">Ion transport</keyword>
<keyword evidence="15" id="KW-1185">Reference proteome</keyword>
<dbReference type="EMBL" id="CP126655">
    <property type="protein sequence ID" value="WJZ94030.1"/>
    <property type="molecule type" value="Genomic_DNA"/>
</dbReference>
<evidence type="ECO:0000256" key="4">
    <source>
        <dbReference type="ARBA" id="ARBA00022448"/>
    </source>
</evidence>
<evidence type="ECO:0000313" key="15">
    <source>
        <dbReference type="Proteomes" id="UP001227230"/>
    </source>
</evidence>
<evidence type="ECO:0000259" key="13">
    <source>
        <dbReference type="Pfam" id="PF02874"/>
    </source>
</evidence>
<accession>A0ABY9CH88</accession>
<evidence type="ECO:0000256" key="9">
    <source>
        <dbReference type="ARBA" id="ARBA00023136"/>
    </source>
</evidence>
<keyword evidence="7" id="KW-0067">ATP-binding</keyword>
<name>A0ABY9CH88_VITVI</name>
<keyword evidence="4" id="KW-0813">Transport</keyword>
<evidence type="ECO:0000256" key="7">
    <source>
        <dbReference type="ARBA" id="ARBA00022840"/>
    </source>
</evidence>
<keyword evidence="9" id="KW-0472">Membrane</keyword>
<evidence type="ECO:0000256" key="1">
    <source>
        <dbReference type="ARBA" id="ARBA00004370"/>
    </source>
</evidence>
<reference evidence="14 15" key="1">
    <citation type="journal article" date="2023" name="Hortic Res">
        <title>The complete reference genome for grapevine (Vitis vinifera L.) genetics and breeding.</title>
        <authorList>
            <person name="Shi X."/>
            <person name="Cao S."/>
            <person name="Wang X."/>
            <person name="Huang S."/>
            <person name="Wang Y."/>
            <person name="Liu Z."/>
            <person name="Liu W."/>
            <person name="Leng X."/>
            <person name="Peng Y."/>
            <person name="Wang N."/>
            <person name="Wang Y."/>
            <person name="Ma Z."/>
            <person name="Xu X."/>
            <person name="Zhang F."/>
            <person name="Xue H."/>
            <person name="Zhong H."/>
            <person name="Wang Y."/>
            <person name="Zhang K."/>
            <person name="Velt A."/>
            <person name="Avia K."/>
            <person name="Holtgrawe D."/>
            <person name="Grimplet J."/>
            <person name="Matus J.T."/>
            <person name="Ware D."/>
            <person name="Wu X."/>
            <person name="Wang H."/>
            <person name="Liu C."/>
            <person name="Fang Y."/>
            <person name="Rustenholz C."/>
            <person name="Cheng Z."/>
            <person name="Xiao H."/>
            <person name="Zhou Y."/>
        </authorList>
    </citation>
    <scope>NUCLEOTIDE SEQUENCE [LARGE SCALE GENOMIC DNA]</scope>
    <source>
        <strain evidence="15">cv. Pinot noir / PN40024</strain>
        <tissue evidence="14">Leaf</tissue>
    </source>
</reference>
<evidence type="ECO:0000256" key="10">
    <source>
        <dbReference type="ARBA" id="ARBA00023196"/>
    </source>
</evidence>
<dbReference type="Gene3D" id="2.40.10.170">
    <property type="match status" value="1"/>
</dbReference>
<evidence type="ECO:0000256" key="2">
    <source>
        <dbReference type="ARBA" id="ARBA00008936"/>
    </source>
</evidence>
<dbReference type="SUPFAM" id="SSF50615">
    <property type="entry name" value="N-terminal domain of alpha and beta subunits of F1 ATP synthase"/>
    <property type="match status" value="1"/>
</dbReference>
<proteinExistence type="inferred from homology"/>
<dbReference type="Pfam" id="PF02874">
    <property type="entry name" value="ATP-synt_ab_N"/>
    <property type="match status" value="1"/>
</dbReference>
<dbReference type="Proteomes" id="UP001227230">
    <property type="component" value="Chromosome 8"/>
</dbReference>
<evidence type="ECO:0000256" key="3">
    <source>
        <dbReference type="ARBA" id="ARBA00012473"/>
    </source>
</evidence>
<keyword evidence="6" id="KW-0375">Hydrogen ion transport</keyword>
<dbReference type="InterPro" id="IPR050053">
    <property type="entry name" value="ATPase_alpha/beta_chains"/>
</dbReference>
<comment type="subcellular location">
    <subcellularLocation>
        <location evidence="1">Membrane</location>
    </subcellularLocation>
</comment>
<dbReference type="InterPro" id="IPR004100">
    <property type="entry name" value="ATPase_F1/V1/A1_a/bsu_N"/>
</dbReference>
<evidence type="ECO:0000256" key="11">
    <source>
        <dbReference type="ARBA" id="ARBA00023310"/>
    </source>
</evidence>
<dbReference type="EC" id="7.1.2.2" evidence="3"/>
<keyword evidence="10" id="KW-0139">CF(1)</keyword>
<evidence type="ECO:0000256" key="6">
    <source>
        <dbReference type="ARBA" id="ARBA00022781"/>
    </source>
</evidence>
<sequence length="67" mass="7448">MVQIIGLILNVTFPPITMPNIYNALVVKGQDTINQQINMTCIVQQLLGNNRIRVVAMSSTYGLMRKG</sequence>
<dbReference type="InterPro" id="IPR036121">
    <property type="entry name" value="ATPase_F1/V1/A1_a/bsu_N_sf"/>
</dbReference>
<keyword evidence="5" id="KW-0547">Nucleotide-binding</keyword>
<evidence type="ECO:0000313" key="14">
    <source>
        <dbReference type="EMBL" id="WJZ94030.1"/>
    </source>
</evidence>
<protein>
    <recommendedName>
        <fullName evidence="3">H(+)-transporting two-sector ATPase</fullName>
        <ecNumber evidence="3">7.1.2.2</ecNumber>
    </recommendedName>
</protein>
<organism evidence="14 15">
    <name type="scientific">Vitis vinifera</name>
    <name type="common">Grape</name>
    <dbReference type="NCBI Taxonomy" id="29760"/>
    <lineage>
        <taxon>Eukaryota</taxon>
        <taxon>Viridiplantae</taxon>
        <taxon>Streptophyta</taxon>
        <taxon>Embryophyta</taxon>
        <taxon>Tracheophyta</taxon>
        <taxon>Spermatophyta</taxon>
        <taxon>Magnoliopsida</taxon>
        <taxon>eudicotyledons</taxon>
        <taxon>Gunneridae</taxon>
        <taxon>Pentapetalae</taxon>
        <taxon>rosids</taxon>
        <taxon>Vitales</taxon>
        <taxon>Vitaceae</taxon>
        <taxon>Viteae</taxon>
        <taxon>Vitis</taxon>
    </lineage>
</organism>